<evidence type="ECO:0000256" key="10">
    <source>
        <dbReference type="ARBA" id="ARBA00023152"/>
    </source>
</evidence>
<dbReference type="AlphaFoldDB" id="A0A382L7E6"/>
<dbReference type="SUPFAM" id="SSF50800">
    <property type="entry name" value="PK beta-barrel domain-like"/>
    <property type="match status" value="1"/>
</dbReference>
<evidence type="ECO:0000256" key="7">
    <source>
        <dbReference type="ARBA" id="ARBA00022777"/>
    </source>
</evidence>
<dbReference type="GO" id="GO:0016301">
    <property type="term" value="F:kinase activity"/>
    <property type="evidence" value="ECO:0007669"/>
    <property type="project" value="UniProtKB-KW"/>
</dbReference>
<proteinExistence type="inferred from homology"/>
<dbReference type="GO" id="GO:0005524">
    <property type="term" value="F:ATP binding"/>
    <property type="evidence" value="ECO:0007669"/>
    <property type="project" value="UniProtKB-KW"/>
</dbReference>
<dbReference type="GO" id="GO:0004743">
    <property type="term" value="F:pyruvate kinase activity"/>
    <property type="evidence" value="ECO:0007669"/>
    <property type="project" value="UniProtKB-EC"/>
</dbReference>
<feature type="non-terminal residue" evidence="13">
    <location>
        <position position="193"/>
    </location>
</feature>
<keyword evidence="8" id="KW-0067">ATP-binding</keyword>
<dbReference type="GO" id="GO:0000287">
    <property type="term" value="F:magnesium ion binding"/>
    <property type="evidence" value="ECO:0007669"/>
    <property type="project" value="InterPro"/>
</dbReference>
<dbReference type="UniPathway" id="UPA00109">
    <property type="reaction ID" value="UER00188"/>
</dbReference>
<keyword evidence="4" id="KW-0808">Transferase</keyword>
<evidence type="ECO:0000256" key="5">
    <source>
        <dbReference type="ARBA" id="ARBA00022723"/>
    </source>
</evidence>
<dbReference type="EC" id="2.7.1.40" evidence="3"/>
<reference evidence="13" key="1">
    <citation type="submission" date="2018-05" db="EMBL/GenBank/DDBJ databases">
        <authorList>
            <person name="Lanie J.A."/>
            <person name="Ng W.-L."/>
            <person name="Kazmierczak K.M."/>
            <person name="Andrzejewski T.M."/>
            <person name="Davidsen T.M."/>
            <person name="Wayne K.J."/>
            <person name="Tettelin H."/>
            <person name="Glass J.I."/>
            <person name="Rusch D."/>
            <person name="Podicherti R."/>
            <person name="Tsui H.-C.T."/>
            <person name="Winkler M.E."/>
        </authorList>
    </citation>
    <scope>NUCLEOTIDE SEQUENCE</scope>
</reference>
<dbReference type="FunFam" id="2.40.33.10:FF:000001">
    <property type="entry name" value="Pyruvate kinase"/>
    <property type="match status" value="1"/>
</dbReference>
<evidence type="ECO:0000256" key="8">
    <source>
        <dbReference type="ARBA" id="ARBA00022840"/>
    </source>
</evidence>
<keyword evidence="7" id="KW-0418">Kinase</keyword>
<protein>
    <recommendedName>
        <fullName evidence="3">pyruvate kinase</fullName>
        <ecNumber evidence="3">2.7.1.40</ecNumber>
    </recommendedName>
</protein>
<keyword evidence="9" id="KW-0460">Magnesium</keyword>
<dbReference type="InterPro" id="IPR040442">
    <property type="entry name" value="Pyrv_kinase-like_dom_sf"/>
</dbReference>
<dbReference type="PRINTS" id="PR01050">
    <property type="entry name" value="PYRUVTKNASE"/>
</dbReference>
<keyword evidence="11" id="KW-0670">Pyruvate</keyword>
<gene>
    <name evidence="13" type="ORF">METZ01_LOCUS284589</name>
</gene>
<dbReference type="InterPro" id="IPR015793">
    <property type="entry name" value="Pyrv_Knase_brl"/>
</dbReference>
<dbReference type="PANTHER" id="PTHR11817">
    <property type="entry name" value="PYRUVATE KINASE"/>
    <property type="match status" value="1"/>
</dbReference>
<evidence type="ECO:0000256" key="4">
    <source>
        <dbReference type="ARBA" id="ARBA00022679"/>
    </source>
</evidence>
<dbReference type="InterPro" id="IPR015806">
    <property type="entry name" value="Pyrv_Knase_insert_dom_sf"/>
</dbReference>
<dbReference type="Gene3D" id="3.20.20.60">
    <property type="entry name" value="Phosphoenolpyruvate-binding domains"/>
    <property type="match status" value="1"/>
</dbReference>
<evidence type="ECO:0000256" key="1">
    <source>
        <dbReference type="ARBA" id="ARBA00004997"/>
    </source>
</evidence>
<dbReference type="SUPFAM" id="SSF51621">
    <property type="entry name" value="Phosphoenolpyruvate/pyruvate domain"/>
    <property type="match status" value="1"/>
</dbReference>
<keyword evidence="5" id="KW-0479">Metal-binding</keyword>
<evidence type="ECO:0000256" key="3">
    <source>
        <dbReference type="ARBA" id="ARBA00012142"/>
    </source>
</evidence>
<sequence length="193" mass="21220">MVDSGVNVFRLNMSHGDTVSKQNLYNLVKSLDVSQGKRPAILTDLAGPKIRITNVPNNFSLSKGQSIIITNEKDIEGDQINVTEHIGFTKVSTGAKILINDGRIQLEVVEIISEHSLKCKTLIGGKVELRKGVNFPGITLDVPTLTTDDKKDLIMALESGADWIALSFVRRANDLDHVYKIMDTHGKRLPVMA</sequence>
<keyword evidence="6" id="KW-0547">Nucleotide-binding</keyword>
<dbReference type="InterPro" id="IPR001697">
    <property type="entry name" value="Pyr_Knase"/>
</dbReference>
<keyword evidence="10" id="KW-0324">Glycolysis</keyword>
<feature type="domain" description="Pyruvate kinase barrel" evidence="12">
    <location>
        <begin position="1"/>
        <end position="193"/>
    </location>
</feature>
<evidence type="ECO:0000259" key="12">
    <source>
        <dbReference type="Pfam" id="PF00224"/>
    </source>
</evidence>
<name>A0A382L7E6_9ZZZZ</name>
<evidence type="ECO:0000256" key="2">
    <source>
        <dbReference type="ARBA" id="ARBA00008663"/>
    </source>
</evidence>
<evidence type="ECO:0000313" key="13">
    <source>
        <dbReference type="EMBL" id="SVC31735.1"/>
    </source>
</evidence>
<organism evidence="13">
    <name type="scientific">marine metagenome</name>
    <dbReference type="NCBI Taxonomy" id="408172"/>
    <lineage>
        <taxon>unclassified sequences</taxon>
        <taxon>metagenomes</taxon>
        <taxon>ecological metagenomes</taxon>
    </lineage>
</organism>
<comment type="pathway">
    <text evidence="1">Carbohydrate degradation; glycolysis; pyruvate from D-glyceraldehyde 3-phosphate: step 5/5.</text>
</comment>
<dbReference type="GO" id="GO:0030955">
    <property type="term" value="F:potassium ion binding"/>
    <property type="evidence" value="ECO:0007669"/>
    <property type="project" value="InterPro"/>
</dbReference>
<dbReference type="Gene3D" id="2.40.33.10">
    <property type="entry name" value="PK beta-barrel domain-like"/>
    <property type="match status" value="1"/>
</dbReference>
<evidence type="ECO:0000256" key="6">
    <source>
        <dbReference type="ARBA" id="ARBA00022741"/>
    </source>
</evidence>
<dbReference type="Pfam" id="PF00224">
    <property type="entry name" value="PK"/>
    <property type="match status" value="1"/>
</dbReference>
<dbReference type="EMBL" id="UINC01084773">
    <property type="protein sequence ID" value="SVC31735.1"/>
    <property type="molecule type" value="Genomic_DNA"/>
</dbReference>
<evidence type="ECO:0000256" key="9">
    <source>
        <dbReference type="ARBA" id="ARBA00022842"/>
    </source>
</evidence>
<dbReference type="InterPro" id="IPR011037">
    <property type="entry name" value="Pyrv_Knase-like_insert_dom_sf"/>
</dbReference>
<dbReference type="InterPro" id="IPR015813">
    <property type="entry name" value="Pyrv/PenolPyrv_kinase-like_dom"/>
</dbReference>
<comment type="similarity">
    <text evidence="2">Belongs to the pyruvate kinase family.</text>
</comment>
<accession>A0A382L7E6</accession>
<evidence type="ECO:0000256" key="11">
    <source>
        <dbReference type="ARBA" id="ARBA00023317"/>
    </source>
</evidence>